<keyword evidence="5" id="KW-1185">Reference proteome</keyword>
<dbReference type="AlphaFoldDB" id="A0A9J7IF65"/>
<dbReference type="SUPFAM" id="SSF46689">
    <property type="entry name" value="Homeodomain-like"/>
    <property type="match status" value="2"/>
</dbReference>
<dbReference type="Pfam" id="PF03184">
    <property type="entry name" value="DDE_1"/>
    <property type="match status" value="1"/>
</dbReference>
<dbReference type="InterPro" id="IPR009057">
    <property type="entry name" value="Homeodomain-like_sf"/>
</dbReference>
<evidence type="ECO:0000256" key="1">
    <source>
        <dbReference type="ARBA" id="ARBA00004123"/>
    </source>
</evidence>
<dbReference type="InterPro" id="IPR050863">
    <property type="entry name" value="CenT-Element_Derived"/>
</dbReference>
<dbReference type="KEGG" id="mde:109612843"/>
<evidence type="ECO:0000313" key="5">
    <source>
        <dbReference type="Proteomes" id="UP001652621"/>
    </source>
</evidence>
<comment type="subcellular location">
    <subcellularLocation>
        <location evidence="1">Nucleus</location>
    </subcellularLocation>
</comment>
<dbReference type="Pfam" id="PF04218">
    <property type="entry name" value="CENP-B_N"/>
    <property type="match status" value="1"/>
</dbReference>
<dbReference type="VEuPathDB" id="VectorBase:MDOMA2_003324"/>
<dbReference type="InterPro" id="IPR004875">
    <property type="entry name" value="DDE_SF_endonuclease_dom"/>
</dbReference>
<name>A0A9J7IF65_MUSDO</name>
<reference evidence="6" key="1">
    <citation type="submission" date="2025-08" db="UniProtKB">
        <authorList>
            <consortium name="RefSeq"/>
        </authorList>
    </citation>
    <scope>IDENTIFICATION</scope>
    <source>
        <strain evidence="6">Aabys</strain>
        <tissue evidence="6">Whole body</tissue>
    </source>
</reference>
<evidence type="ECO:0000256" key="2">
    <source>
        <dbReference type="ARBA" id="ARBA00023125"/>
    </source>
</evidence>
<keyword evidence="2" id="KW-0238">DNA-binding</keyword>
<feature type="domain" description="HTH CENPB-type" evidence="4">
    <location>
        <begin position="61"/>
        <end position="131"/>
    </location>
</feature>
<evidence type="ECO:0000256" key="3">
    <source>
        <dbReference type="ARBA" id="ARBA00023242"/>
    </source>
</evidence>
<gene>
    <name evidence="6" type="primary">LOC109612843</name>
</gene>
<dbReference type="OrthoDB" id="9909311at2759"/>
<proteinExistence type="predicted"/>
<sequence length="497" mass="57479">MSSKYKCLSYKEKIEIIEKLKSGVPRKEICEQFTCSAATVSRIVKNKQVVTNVMDRNRNVFMKRQRTGSHKNVEDALFIWFKDMRSKHATITGPLLLEKADDFAKKFNVNFKPTNGWLEQWKKRENIHFKNLSGEKSYADTGGAKEWLENILAKYLEEYSADNIYNADESALFYKLVPNGTLAHKNEHPSGQKMSKDRVTLLFITNSTGNDKNIYCVGKSKSPRCFRKNTIPVNYYSNSKAWMTKMLWTEILKDLDIKVKEKNKKMFLFVDNASCHQIMDDVVLSNITVIFLQPNTTSLIQPLDQGIIRSFKSQYRKRLVSKQILHLECGLPPQDFSKKIDLLEALNMIKLSWNSVTAECLLNCFKKGGFSLNEVLETSQDMEIMDDEFALDMEELIRVDENEPCCESLTDDGIVEYITLSTKENNDEDCCENNVVEEDISPKPTLKEAFAAMNVLTDYFRDNPDARQKIHDLENVMCQINIKRLTQKNMQDYFQCN</sequence>
<dbReference type="RefSeq" id="XP_019892805.2">
    <property type="nucleotide sequence ID" value="XM_020037246.2"/>
</dbReference>
<dbReference type="PANTHER" id="PTHR19303">
    <property type="entry name" value="TRANSPOSON"/>
    <property type="match status" value="1"/>
</dbReference>
<dbReference type="Proteomes" id="UP001652621">
    <property type="component" value="Unplaced"/>
</dbReference>
<evidence type="ECO:0000313" key="6">
    <source>
        <dbReference type="RefSeq" id="XP_019892805.2"/>
    </source>
</evidence>
<dbReference type="GO" id="GO:0003676">
    <property type="term" value="F:nucleic acid binding"/>
    <property type="evidence" value="ECO:0007669"/>
    <property type="project" value="InterPro"/>
</dbReference>
<evidence type="ECO:0000259" key="4">
    <source>
        <dbReference type="PROSITE" id="PS51253"/>
    </source>
</evidence>
<dbReference type="PROSITE" id="PS51253">
    <property type="entry name" value="HTH_CENPB"/>
    <property type="match status" value="1"/>
</dbReference>
<dbReference type="PANTHER" id="PTHR19303:SF73">
    <property type="entry name" value="PROTEIN PDC2"/>
    <property type="match status" value="1"/>
</dbReference>
<dbReference type="GeneID" id="109612843"/>
<dbReference type="Gene3D" id="1.10.10.60">
    <property type="entry name" value="Homeodomain-like"/>
    <property type="match status" value="2"/>
</dbReference>
<organism evidence="5 6">
    <name type="scientific">Musca domestica</name>
    <name type="common">House fly</name>
    <dbReference type="NCBI Taxonomy" id="7370"/>
    <lineage>
        <taxon>Eukaryota</taxon>
        <taxon>Metazoa</taxon>
        <taxon>Ecdysozoa</taxon>
        <taxon>Arthropoda</taxon>
        <taxon>Hexapoda</taxon>
        <taxon>Insecta</taxon>
        <taxon>Pterygota</taxon>
        <taxon>Neoptera</taxon>
        <taxon>Endopterygota</taxon>
        <taxon>Diptera</taxon>
        <taxon>Brachycera</taxon>
        <taxon>Muscomorpha</taxon>
        <taxon>Muscoidea</taxon>
        <taxon>Muscidae</taxon>
        <taxon>Musca</taxon>
    </lineage>
</organism>
<dbReference type="InterPro" id="IPR007889">
    <property type="entry name" value="HTH_Psq"/>
</dbReference>
<accession>A0A9J7IF65</accession>
<keyword evidence="3" id="KW-0539">Nucleus</keyword>
<dbReference type="Pfam" id="PF03221">
    <property type="entry name" value="HTH_Tnp_Tc5"/>
    <property type="match status" value="1"/>
</dbReference>
<dbReference type="InterPro" id="IPR006600">
    <property type="entry name" value="HTH_CenpB_DNA-bd_dom"/>
</dbReference>
<dbReference type="SMART" id="SM00674">
    <property type="entry name" value="CENPB"/>
    <property type="match status" value="1"/>
</dbReference>
<protein>
    <submittedName>
        <fullName evidence="6">Tigger transposable element-derived protein 4-like</fullName>
    </submittedName>
</protein>